<evidence type="ECO:0000256" key="4">
    <source>
        <dbReference type="ARBA" id="ARBA00022723"/>
    </source>
</evidence>
<dbReference type="GO" id="GO:0016740">
    <property type="term" value="F:transferase activity"/>
    <property type="evidence" value="ECO:0007669"/>
    <property type="project" value="UniProtKB-KW"/>
</dbReference>
<dbReference type="InterPro" id="IPR029061">
    <property type="entry name" value="THDP-binding"/>
</dbReference>
<dbReference type="SUPFAM" id="SSF52518">
    <property type="entry name" value="Thiamin diphosphate-binding fold (THDP-binding)"/>
    <property type="match status" value="1"/>
</dbReference>
<name>A0A831YD96_9AQUI</name>
<dbReference type="CDD" id="cd02012">
    <property type="entry name" value="TPP_TK"/>
    <property type="match status" value="1"/>
</dbReference>
<dbReference type="AlphaFoldDB" id="A0A831YD96"/>
<dbReference type="InterPro" id="IPR049557">
    <property type="entry name" value="Transketolase_CS"/>
</dbReference>
<reference evidence="7" key="1">
    <citation type="journal article" date="2020" name="mSystems">
        <title>Genome- and Community-Level Interaction Insights into Carbon Utilization and Element Cycling Functions of Hydrothermarchaeota in Hydrothermal Sediment.</title>
        <authorList>
            <person name="Zhou Z."/>
            <person name="Liu Y."/>
            <person name="Xu W."/>
            <person name="Pan J."/>
            <person name="Luo Z.H."/>
            <person name="Li M."/>
        </authorList>
    </citation>
    <scope>NUCLEOTIDE SEQUENCE [LARGE SCALE GENOMIC DNA]</scope>
    <source>
        <strain evidence="7">SpSt-1257</strain>
    </source>
</reference>
<keyword evidence="5" id="KW-0786">Thiamine pyrophosphate</keyword>
<evidence type="ECO:0000256" key="2">
    <source>
        <dbReference type="ARBA" id="ARBA00007131"/>
    </source>
</evidence>
<accession>A0A831YD96</accession>
<protein>
    <submittedName>
        <fullName evidence="7">Transketolase</fullName>
    </submittedName>
</protein>
<keyword evidence="4" id="KW-0479">Metal-binding</keyword>
<keyword evidence="3" id="KW-0808">Transferase</keyword>
<comment type="caution">
    <text evidence="7">The sequence shown here is derived from an EMBL/GenBank/DDBJ whole genome shotgun (WGS) entry which is preliminary data.</text>
</comment>
<dbReference type="GO" id="GO:0046872">
    <property type="term" value="F:metal ion binding"/>
    <property type="evidence" value="ECO:0007669"/>
    <property type="project" value="UniProtKB-KW"/>
</dbReference>
<dbReference type="PANTHER" id="PTHR47514:SF1">
    <property type="entry name" value="TRANSKETOLASE N-TERMINAL SECTION-RELATED"/>
    <property type="match status" value="1"/>
</dbReference>
<gene>
    <name evidence="7" type="ORF">ENO34_01885</name>
</gene>
<dbReference type="PROSITE" id="PS00801">
    <property type="entry name" value="TRANSKETOLASE_1"/>
    <property type="match status" value="1"/>
</dbReference>
<evidence type="ECO:0000256" key="3">
    <source>
        <dbReference type="ARBA" id="ARBA00022679"/>
    </source>
</evidence>
<dbReference type="Proteomes" id="UP000885621">
    <property type="component" value="Unassembled WGS sequence"/>
</dbReference>
<dbReference type="Gene3D" id="3.40.50.970">
    <property type="match status" value="1"/>
</dbReference>
<sequence length="286" mass="31720">MRDIQQLKEIARQLRIDIVTMVYNAQSGHPGGSLSAIDILTVLYFGGFLRYDPTNPWWEDRDRFILSKGHASPALYSVLAKVGYIPHEELNTYRKTKGYASDGYSRLQGHPAWQGNRHGTPGAEASTGSLGQGLSIAIGQALSGKLANKNYRVYVMLGDGEVQEGMVWEAAMFAGHHKLDNLCAIVDNNNLQIDGDVRQIVNIHPLPDKYRAFGWHVIEIDGHDYNQIINAFEEATNTKGKPTMIIAHTVKGKGVSFMENNFKWHGVAPNKEQYEKAILELSAGGV</sequence>
<dbReference type="PANTHER" id="PTHR47514">
    <property type="entry name" value="TRANSKETOLASE N-TERMINAL SECTION-RELATED"/>
    <property type="match status" value="1"/>
</dbReference>
<dbReference type="InterPro" id="IPR005474">
    <property type="entry name" value="Transketolase_N"/>
</dbReference>
<evidence type="ECO:0000256" key="1">
    <source>
        <dbReference type="ARBA" id="ARBA00001964"/>
    </source>
</evidence>
<evidence type="ECO:0000256" key="5">
    <source>
        <dbReference type="ARBA" id="ARBA00023052"/>
    </source>
</evidence>
<comment type="similarity">
    <text evidence="2">Belongs to the transketolase family.</text>
</comment>
<organism evidence="7">
    <name type="scientific">Sulfurihydrogenibium azorense</name>
    <dbReference type="NCBI Taxonomy" id="309806"/>
    <lineage>
        <taxon>Bacteria</taxon>
        <taxon>Pseudomonadati</taxon>
        <taxon>Aquificota</taxon>
        <taxon>Aquificia</taxon>
        <taxon>Aquificales</taxon>
        <taxon>Hydrogenothermaceae</taxon>
        <taxon>Sulfurihydrogenibium</taxon>
    </lineage>
</organism>
<proteinExistence type="inferred from homology"/>
<evidence type="ECO:0000313" key="7">
    <source>
        <dbReference type="EMBL" id="HEV09133.1"/>
    </source>
</evidence>
<feature type="domain" description="Transketolase N-terminal" evidence="6">
    <location>
        <begin position="9"/>
        <end position="272"/>
    </location>
</feature>
<dbReference type="EMBL" id="DSFC01000109">
    <property type="protein sequence ID" value="HEV09133.1"/>
    <property type="molecule type" value="Genomic_DNA"/>
</dbReference>
<dbReference type="Pfam" id="PF00456">
    <property type="entry name" value="Transketolase_N"/>
    <property type="match status" value="1"/>
</dbReference>
<comment type="cofactor">
    <cofactor evidence="1">
        <name>thiamine diphosphate</name>
        <dbReference type="ChEBI" id="CHEBI:58937"/>
    </cofactor>
</comment>
<evidence type="ECO:0000259" key="6">
    <source>
        <dbReference type="Pfam" id="PF00456"/>
    </source>
</evidence>